<protein>
    <submittedName>
        <fullName evidence="2">12521_t:CDS:1</fullName>
    </submittedName>
</protein>
<feature type="region of interest" description="Disordered" evidence="1">
    <location>
        <begin position="1"/>
        <end position="21"/>
    </location>
</feature>
<feature type="non-terminal residue" evidence="2">
    <location>
        <position position="1"/>
    </location>
</feature>
<comment type="caution">
    <text evidence="2">The sequence shown here is derived from an EMBL/GenBank/DDBJ whole genome shotgun (WGS) entry which is preliminary data.</text>
</comment>
<keyword evidence="3" id="KW-1185">Reference proteome</keyword>
<name>A0A9N9K3I7_9GLOM</name>
<organism evidence="2 3">
    <name type="scientific">Dentiscutata erythropus</name>
    <dbReference type="NCBI Taxonomy" id="1348616"/>
    <lineage>
        <taxon>Eukaryota</taxon>
        <taxon>Fungi</taxon>
        <taxon>Fungi incertae sedis</taxon>
        <taxon>Mucoromycota</taxon>
        <taxon>Glomeromycotina</taxon>
        <taxon>Glomeromycetes</taxon>
        <taxon>Diversisporales</taxon>
        <taxon>Gigasporaceae</taxon>
        <taxon>Dentiscutata</taxon>
    </lineage>
</organism>
<accession>A0A9N9K3I7</accession>
<reference evidence="2" key="1">
    <citation type="submission" date="2021-06" db="EMBL/GenBank/DDBJ databases">
        <authorList>
            <person name="Kallberg Y."/>
            <person name="Tangrot J."/>
            <person name="Rosling A."/>
        </authorList>
    </citation>
    <scope>NUCLEOTIDE SEQUENCE</scope>
    <source>
        <strain evidence="2">MA453B</strain>
    </source>
</reference>
<evidence type="ECO:0000313" key="3">
    <source>
        <dbReference type="Proteomes" id="UP000789405"/>
    </source>
</evidence>
<dbReference type="OrthoDB" id="6093671at2759"/>
<evidence type="ECO:0000256" key="1">
    <source>
        <dbReference type="SAM" id="MobiDB-lite"/>
    </source>
</evidence>
<sequence length="86" mass="9365">AKSLWPPVDAGGSASNKNACDTEDASVVEANENDIQNFYEETDMSNDPDATIVDLSINVVVDNLHVIPIKRHNVDSSKHESNKCPK</sequence>
<dbReference type="EMBL" id="CAJVPY010044138">
    <property type="protein sequence ID" value="CAG8808719.1"/>
    <property type="molecule type" value="Genomic_DNA"/>
</dbReference>
<gene>
    <name evidence="2" type="ORF">DERYTH_LOCUS24946</name>
</gene>
<feature type="non-terminal residue" evidence="2">
    <location>
        <position position="86"/>
    </location>
</feature>
<dbReference type="AlphaFoldDB" id="A0A9N9K3I7"/>
<proteinExistence type="predicted"/>
<evidence type="ECO:0000313" key="2">
    <source>
        <dbReference type="EMBL" id="CAG8808719.1"/>
    </source>
</evidence>
<dbReference type="Proteomes" id="UP000789405">
    <property type="component" value="Unassembled WGS sequence"/>
</dbReference>